<comment type="caution">
    <text evidence="2">The sequence shown here is derived from an EMBL/GenBank/DDBJ whole genome shotgun (WGS) entry which is preliminary data.</text>
</comment>
<keyword evidence="3" id="KW-1185">Reference proteome</keyword>
<dbReference type="eggNOG" id="ENOG503118C">
    <property type="taxonomic scope" value="Bacteria"/>
</dbReference>
<gene>
    <name evidence="2" type="ORF">IW15_03985</name>
</gene>
<dbReference type="AlphaFoldDB" id="A0A086AD38"/>
<dbReference type="Proteomes" id="UP000028705">
    <property type="component" value="Unassembled WGS sequence"/>
</dbReference>
<evidence type="ECO:0000313" key="3">
    <source>
        <dbReference type="Proteomes" id="UP000028705"/>
    </source>
</evidence>
<name>A0A086AD38_9FLAO</name>
<feature type="transmembrane region" description="Helical" evidence="1">
    <location>
        <begin position="68"/>
        <end position="90"/>
    </location>
</feature>
<proteinExistence type="predicted"/>
<feature type="transmembrane region" description="Helical" evidence="1">
    <location>
        <begin position="28"/>
        <end position="47"/>
    </location>
</feature>
<reference evidence="2 3" key="1">
    <citation type="submission" date="2014-07" db="EMBL/GenBank/DDBJ databases">
        <title>Genome of Chryseobacterium soli DSM 19298.</title>
        <authorList>
            <person name="Stropko S.J."/>
            <person name="Pipes S.E."/>
            <person name="Newman J."/>
        </authorList>
    </citation>
    <scope>NUCLEOTIDE SEQUENCE [LARGE SCALE GENOMIC DNA]</scope>
    <source>
        <strain evidence="2 3">DSM 19298</strain>
    </source>
</reference>
<evidence type="ECO:0000256" key="1">
    <source>
        <dbReference type="SAM" id="Phobius"/>
    </source>
</evidence>
<keyword evidence="1" id="KW-0812">Transmembrane</keyword>
<dbReference type="EMBL" id="JPRH01000001">
    <property type="protein sequence ID" value="KFF14602.1"/>
    <property type="molecule type" value="Genomic_DNA"/>
</dbReference>
<accession>A0A086AD38</accession>
<sequence length="96" mass="11070">MNRYSSIPDTIPIHGYGNNADGFGSKKFLFLPVVLNLIILMFIWMCIRKPDSMKFSFEVKEEDKAKTYYMLQMVLVVIAIFVTIMTTLLFSDVVYG</sequence>
<protein>
    <recommendedName>
        <fullName evidence="4">DUF1648 domain-containing protein</fullName>
    </recommendedName>
</protein>
<evidence type="ECO:0000313" key="2">
    <source>
        <dbReference type="EMBL" id="KFF14602.1"/>
    </source>
</evidence>
<keyword evidence="1" id="KW-1133">Transmembrane helix</keyword>
<evidence type="ECO:0008006" key="4">
    <source>
        <dbReference type="Google" id="ProtNLM"/>
    </source>
</evidence>
<keyword evidence="1" id="KW-0472">Membrane</keyword>
<organism evidence="2 3">
    <name type="scientific">Chryseobacterium soli</name>
    <dbReference type="NCBI Taxonomy" id="445961"/>
    <lineage>
        <taxon>Bacteria</taxon>
        <taxon>Pseudomonadati</taxon>
        <taxon>Bacteroidota</taxon>
        <taxon>Flavobacteriia</taxon>
        <taxon>Flavobacteriales</taxon>
        <taxon>Weeksellaceae</taxon>
        <taxon>Chryseobacterium group</taxon>
        <taxon>Chryseobacterium</taxon>
    </lineage>
</organism>